<feature type="transmembrane region" description="Helical" evidence="8">
    <location>
        <begin position="29"/>
        <end position="53"/>
    </location>
</feature>
<comment type="caution">
    <text evidence="9">The sequence shown here is derived from an EMBL/GenBank/DDBJ whole genome shotgun (WGS) entry which is preliminary data.</text>
</comment>
<dbReference type="GO" id="GO:0005886">
    <property type="term" value="C:plasma membrane"/>
    <property type="evidence" value="ECO:0007669"/>
    <property type="project" value="UniProtKB-SubCell"/>
</dbReference>
<keyword evidence="5 8" id="KW-0812">Transmembrane</keyword>
<dbReference type="GO" id="GO:0016763">
    <property type="term" value="F:pentosyltransferase activity"/>
    <property type="evidence" value="ECO:0007669"/>
    <property type="project" value="TreeGrafter"/>
</dbReference>
<dbReference type="EMBL" id="BOOU01000025">
    <property type="protein sequence ID" value="GII76735.1"/>
    <property type="molecule type" value="Genomic_DNA"/>
</dbReference>
<evidence type="ECO:0000256" key="2">
    <source>
        <dbReference type="ARBA" id="ARBA00022475"/>
    </source>
</evidence>
<protein>
    <recommendedName>
        <fullName evidence="11">Phospholipid carrier-dependent glycosyltransferase</fullName>
    </recommendedName>
</protein>
<keyword evidence="7 8" id="KW-0472">Membrane</keyword>
<organism evidence="9 10">
    <name type="scientific">Sphaerisporangium rufum</name>
    <dbReference type="NCBI Taxonomy" id="1381558"/>
    <lineage>
        <taxon>Bacteria</taxon>
        <taxon>Bacillati</taxon>
        <taxon>Actinomycetota</taxon>
        <taxon>Actinomycetes</taxon>
        <taxon>Streptosporangiales</taxon>
        <taxon>Streptosporangiaceae</taxon>
        <taxon>Sphaerisporangium</taxon>
    </lineage>
</organism>
<evidence type="ECO:0000256" key="3">
    <source>
        <dbReference type="ARBA" id="ARBA00022676"/>
    </source>
</evidence>
<dbReference type="AlphaFoldDB" id="A0A919R1M4"/>
<name>A0A919R1M4_9ACTN</name>
<evidence type="ECO:0000256" key="4">
    <source>
        <dbReference type="ARBA" id="ARBA00022679"/>
    </source>
</evidence>
<sequence>MATPDTTFVLPEKRGPGGRRRLVSERTSGWRYLPFVVALALGVALRGLAMLGYRPALLFWADSYAYLESAAHPVPGEFRPLGYSLFLAALAPGPGLTLVTAVQHLLGLGLAVAVYALLVRRGLSRWAATALAAPLLYDEFLILLEHMIMADALFTVLAAGGVLVLLRRRITPAAAVTAGVLLSLAAVTRTIGVVVLALAAVWLPLRRGTGWRIWVTFTAAGLVPVLAYAGWMSATSGVFGLTRADGMFLWARTTTFADCSVIRPEARLAKLCPVTPVDDRPSPPFWLWATWSPMYKMRGDRNGPAGEFARAAILAQPGDYLAAVGEDLGSLLRWERTTSPAEARQRNPYWFPLEERPLKSSVRPIVEAYEGGPGATRIHEPYAGALRAYQRFGYLPFPLLVFALAGTLIAAAVRRRHDALLPGLTAAVLIPGFDIRYVVPAIPFACLAAGLTLRKDGTPETERSAGPSPR</sequence>
<evidence type="ECO:0000256" key="8">
    <source>
        <dbReference type="SAM" id="Phobius"/>
    </source>
</evidence>
<evidence type="ECO:0000313" key="10">
    <source>
        <dbReference type="Proteomes" id="UP000655287"/>
    </source>
</evidence>
<feature type="transmembrane region" description="Helical" evidence="8">
    <location>
        <begin position="392"/>
        <end position="413"/>
    </location>
</feature>
<dbReference type="GO" id="GO:0009103">
    <property type="term" value="P:lipopolysaccharide biosynthetic process"/>
    <property type="evidence" value="ECO:0007669"/>
    <property type="project" value="UniProtKB-ARBA"/>
</dbReference>
<feature type="transmembrane region" description="Helical" evidence="8">
    <location>
        <begin position="433"/>
        <end position="453"/>
    </location>
</feature>
<dbReference type="InterPro" id="IPR050297">
    <property type="entry name" value="LipidA_mod_glycosyltrf_83"/>
</dbReference>
<evidence type="ECO:0000256" key="7">
    <source>
        <dbReference type="ARBA" id="ARBA00023136"/>
    </source>
</evidence>
<evidence type="ECO:0000256" key="6">
    <source>
        <dbReference type="ARBA" id="ARBA00022989"/>
    </source>
</evidence>
<feature type="transmembrane region" description="Helical" evidence="8">
    <location>
        <begin position="148"/>
        <end position="166"/>
    </location>
</feature>
<dbReference type="Proteomes" id="UP000655287">
    <property type="component" value="Unassembled WGS sequence"/>
</dbReference>
<evidence type="ECO:0000313" key="9">
    <source>
        <dbReference type="EMBL" id="GII76735.1"/>
    </source>
</evidence>
<accession>A0A919R1M4</accession>
<comment type="subcellular location">
    <subcellularLocation>
        <location evidence="1">Cell membrane</location>
        <topology evidence="1">Multi-pass membrane protein</topology>
    </subcellularLocation>
</comment>
<feature type="transmembrane region" description="Helical" evidence="8">
    <location>
        <begin position="125"/>
        <end position="142"/>
    </location>
</feature>
<gene>
    <name evidence="9" type="ORF">Sru01_17170</name>
</gene>
<feature type="transmembrane region" description="Helical" evidence="8">
    <location>
        <begin position="211"/>
        <end position="231"/>
    </location>
</feature>
<reference evidence="9" key="1">
    <citation type="submission" date="2021-01" db="EMBL/GenBank/DDBJ databases">
        <title>Whole genome shotgun sequence of Sphaerisporangium rufum NBRC 109079.</title>
        <authorList>
            <person name="Komaki H."/>
            <person name="Tamura T."/>
        </authorList>
    </citation>
    <scope>NUCLEOTIDE SEQUENCE</scope>
    <source>
        <strain evidence="9">NBRC 109079</strain>
    </source>
</reference>
<keyword evidence="2" id="KW-1003">Cell membrane</keyword>
<evidence type="ECO:0008006" key="11">
    <source>
        <dbReference type="Google" id="ProtNLM"/>
    </source>
</evidence>
<dbReference type="PANTHER" id="PTHR33908">
    <property type="entry name" value="MANNOSYLTRANSFERASE YKCB-RELATED"/>
    <property type="match status" value="1"/>
</dbReference>
<feature type="transmembrane region" description="Helical" evidence="8">
    <location>
        <begin position="178"/>
        <end position="205"/>
    </location>
</feature>
<dbReference type="PANTHER" id="PTHR33908:SF11">
    <property type="entry name" value="MEMBRANE PROTEIN"/>
    <property type="match status" value="1"/>
</dbReference>
<feature type="transmembrane region" description="Helical" evidence="8">
    <location>
        <begin position="95"/>
        <end position="118"/>
    </location>
</feature>
<evidence type="ECO:0000256" key="5">
    <source>
        <dbReference type="ARBA" id="ARBA00022692"/>
    </source>
</evidence>
<keyword evidence="10" id="KW-1185">Reference proteome</keyword>
<keyword evidence="6 8" id="KW-1133">Transmembrane helix</keyword>
<evidence type="ECO:0000256" key="1">
    <source>
        <dbReference type="ARBA" id="ARBA00004651"/>
    </source>
</evidence>
<proteinExistence type="predicted"/>
<keyword evidence="4" id="KW-0808">Transferase</keyword>
<keyword evidence="3" id="KW-0328">Glycosyltransferase</keyword>